<keyword evidence="3" id="KW-1185">Reference proteome</keyword>
<dbReference type="Proteomes" id="UP000595448">
    <property type="component" value="Chromosome"/>
</dbReference>
<sequence>MGWRDRLREASFRGVAFLVDSHDHDFGRRVDVHEYALRATPWVEDLGRAGRRYSLDAYLLGPDYDLARAQLIAALETEGPATLVHPWLGSVTVSCTTSSLRETIRRGGEASFRLDFVEAGENVAPDAGDDTATLARDAATQAGDEAARTLATGFDVTGQPGFVVDAAVARVSQAADALDALTAPVRRATAEAGAFLRRAQRLRTTALALARSPGDLAAEMLGLVREAARLAQTPRDALVALSPLMQFAETAVVVAGLTPARRRQARNDGHLVRFVRQAAAAEAVRAVTEIAFTAYDEASNARDRLSDAIDAIAIDAADAGDDAAFAALEDLRRAMVRDVAARGGNLARLIAWPVTTDRPLLVIAHQLYGDADRAEELAVRNGIAHPGFLAAGTVLQALASDGRGSTGA</sequence>
<dbReference type="InterPro" id="IPR009826">
    <property type="entry name" value="DNA_circ_N"/>
</dbReference>
<organism evidence="2 3">
    <name type="scientific">Brevundimonas vitisensis</name>
    <dbReference type="NCBI Taxonomy" id="2800818"/>
    <lineage>
        <taxon>Bacteria</taxon>
        <taxon>Pseudomonadati</taxon>
        <taxon>Pseudomonadota</taxon>
        <taxon>Alphaproteobacteria</taxon>
        <taxon>Caulobacterales</taxon>
        <taxon>Caulobacteraceae</taxon>
        <taxon>Brevundimonas</taxon>
    </lineage>
</organism>
<evidence type="ECO:0000313" key="2">
    <source>
        <dbReference type="EMBL" id="QQQ19667.1"/>
    </source>
</evidence>
<protein>
    <submittedName>
        <fullName evidence="2">DNA circularization N-terminal domain-containing protein</fullName>
    </submittedName>
</protein>
<proteinExistence type="predicted"/>
<name>A0ABX7BQY2_9CAUL</name>
<dbReference type="Pfam" id="PF07157">
    <property type="entry name" value="DNA_circ_N"/>
    <property type="match status" value="1"/>
</dbReference>
<gene>
    <name evidence="2" type="ORF">JIP62_06160</name>
</gene>
<evidence type="ECO:0000313" key="3">
    <source>
        <dbReference type="Proteomes" id="UP000595448"/>
    </source>
</evidence>
<dbReference type="EMBL" id="CP067977">
    <property type="protein sequence ID" value="QQQ19667.1"/>
    <property type="molecule type" value="Genomic_DNA"/>
</dbReference>
<reference evidence="2 3" key="1">
    <citation type="submission" date="2021-01" db="EMBL/GenBank/DDBJ databases">
        <title>Brevundimonas vitis sp. nov., an bacterium isolated from grape (Vitis vinifera).</title>
        <authorList>
            <person name="Jiang L."/>
            <person name="Lee J."/>
        </authorList>
    </citation>
    <scope>NUCLEOTIDE SEQUENCE [LARGE SCALE GENOMIC DNA]</scope>
    <source>
        <strain evidence="2 3">GRTSA-9</strain>
    </source>
</reference>
<feature type="domain" description="DNA circulation N-terminal" evidence="1">
    <location>
        <begin position="7"/>
        <end position="93"/>
    </location>
</feature>
<accession>A0ABX7BQY2</accession>
<dbReference type="RefSeq" id="WP_201104018.1">
    <property type="nucleotide sequence ID" value="NZ_CP067977.1"/>
</dbReference>
<evidence type="ECO:0000259" key="1">
    <source>
        <dbReference type="Pfam" id="PF07157"/>
    </source>
</evidence>